<evidence type="ECO:0000256" key="2">
    <source>
        <dbReference type="PROSITE-ProRule" id="PRU00708"/>
    </source>
</evidence>
<feature type="repeat" description="PPR" evidence="2">
    <location>
        <begin position="273"/>
        <end position="307"/>
    </location>
</feature>
<dbReference type="Pfam" id="PF14432">
    <property type="entry name" value="DYW_deaminase"/>
    <property type="match status" value="1"/>
</dbReference>
<dbReference type="InterPro" id="IPR032867">
    <property type="entry name" value="DYW_dom"/>
</dbReference>
<proteinExistence type="predicted"/>
<feature type="repeat" description="PPR" evidence="2">
    <location>
        <begin position="71"/>
        <end position="105"/>
    </location>
</feature>
<dbReference type="FunFam" id="1.25.40.10:FF:000442">
    <property type="entry name" value="Pentatricopeptide repeat-containing protein At3g49710"/>
    <property type="match status" value="1"/>
</dbReference>
<dbReference type="Gene3D" id="1.25.40.10">
    <property type="entry name" value="Tetratricopeptide repeat domain"/>
    <property type="match status" value="4"/>
</dbReference>
<dbReference type="InterPro" id="IPR046960">
    <property type="entry name" value="PPR_At4g14850-like_plant"/>
</dbReference>
<keyword evidence="5" id="KW-1185">Reference proteome</keyword>
<dbReference type="Pfam" id="PF13041">
    <property type="entry name" value="PPR_2"/>
    <property type="match status" value="3"/>
</dbReference>
<feature type="repeat" description="PPR" evidence="2">
    <location>
        <begin position="172"/>
        <end position="206"/>
    </location>
</feature>
<dbReference type="GO" id="GO:0009451">
    <property type="term" value="P:RNA modification"/>
    <property type="evidence" value="ECO:0007669"/>
    <property type="project" value="InterPro"/>
</dbReference>
<keyword evidence="1" id="KW-0677">Repeat</keyword>
<dbReference type="InterPro" id="IPR046849">
    <property type="entry name" value="E2_motif"/>
</dbReference>
<dbReference type="NCBIfam" id="TIGR00756">
    <property type="entry name" value="PPR"/>
    <property type="match status" value="7"/>
</dbReference>
<dbReference type="InterPro" id="IPR011990">
    <property type="entry name" value="TPR-like_helical_dom_sf"/>
</dbReference>
<dbReference type="InterPro" id="IPR046848">
    <property type="entry name" value="E_motif"/>
</dbReference>
<dbReference type="FunFam" id="1.25.40.10:FF:000366">
    <property type="entry name" value="Pentatricopeptide (PPR) repeat-containing protein"/>
    <property type="match status" value="1"/>
</dbReference>
<dbReference type="Pfam" id="PF01535">
    <property type="entry name" value="PPR"/>
    <property type="match status" value="3"/>
</dbReference>
<comment type="caution">
    <text evidence="4">The sequence shown here is derived from an EMBL/GenBank/DDBJ whole genome shotgun (WGS) entry which is preliminary data.</text>
</comment>
<feature type="domain" description="DYW" evidence="3">
    <location>
        <begin position="488"/>
        <end position="580"/>
    </location>
</feature>
<dbReference type="PANTHER" id="PTHR47926">
    <property type="entry name" value="PENTATRICOPEPTIDE REPEAT-CONTAINING PROTEIN"/>
    <property type="match status" value="1"/>
</dbReference>
<dbReference type="FunFam" id="1.25.40.10:FF:000031">
    <property type="entry name" value="Pentatricopeptide repeat-containing protein mitochondrial"/>
    <property type="match status" value="1"/>
</dbReference>
<protein>
    <recommendedName>
        <fullName evidence="3">DYW domain-containing protein</fullName>
    </recommendedName>
</protein>
<evidence type="ECO:0000313" key="4">
    <source>
        <dbReference type="EMBL" id="KAH9312898.1"/>
    </source>
</evidence>
<dbReference type="Pfam" id="PF20430">
    <property type="entry name" value="Eplus_motif"/>
    <property type="match status" value="1"/>
</dbReference>
<evidence type="ECO:0000256" key="1">
    <source>
        <dbReference type="ARBA" id="ARBA00022737"/>
    </source>
</evidence>
<reference evidence="4 5" key="1">
    <citation type="journal article" date="2021" name="Nat. Plants">
        <title>The Taxus genome provides insights into paclitaxel biosynthesis.</title>
        <authorList>
            <person name="Xiong X."/>
            <person name="Gou J."/>
            <person name="Liao Q."/>
            <person name="Li Y."/>
            <person name="Zhou Q."/>
            <person name="Bi G."/>
            <person name="Li C."/>
            <person name="Du R."/>
            <person name="Wang X."/>
            <person name="Sun T."/>
            <person name="Guo L."/>
            <person name="Liang H."/>
            <person name="Lu P."/>
            <person name="Wu Y."/>
            <person name="Zhang Z."/>
            <person name="Ro D.K."/>
            <person name="Shang Y."/>
            <person name="Huang S."/>
            <person name="Yan J."/>
        </authorList>
    </citation>
    <scope>NUCLEOTIDE SEQUENCE [LARGE SCALE GENOMIC DNA]</scope>
    <source>
        <strain evidence="4">Ta-2019</strain>
    </source>
</reference>
<gene>
    <name evidence="4" type="ORF">KI387_027933</name>
</gene>
<sequence length="580" mass="65113">MVTAEFEPETFLWNRLISLYVKCSSLEDARQVFDKMPQRNTCSWNVIISGYTRSGRIVDAHGLFDQMPERDAISWNAMITGYAQNGYSKESLELFGDMQHGGEKANEFSFASVLSSCGDLAAAHEGKQVHAYIVKTGFEFNSILLNAMVDMYSKCRNMESARQLFDNICERDVISWTAMIAGYAQSGHAEEALKLFCRMRSEAMRPDVVVFPIVLSASANLAALRHGMQVHGYIIRSGIESNVFVGSALVNMYSKCGCTMDASKVFGNMSEKNVVSWNTMISGYAQNGHAKEALQLYDQMTQAGTKPNYVTFIGVLSACCHAGLVDEGRSYFNSMISDHHIQPRADHYACMVDLHGRAGCLNEAEKLINSMPFETDGVVWGALLGACRIHGNLELGKHAAEHLFKLEPKRAGPYKLLSNIYASVGRWDDVAKVRNEMKDKGVLKEPGYSWIEAGNKVHTFVREDRSHPQTDDIYAKLNELFGKMKAAGYLPDMDFVLHDVEAEHKEKNLFYHSEKLAIAFGLISTPPEVPIRIMKNLRVCGDCHTAIKFISRFEKREIIVRDANRFHHFEAGLCSCQDYW</sequence>
<name>A0AA38G0R0_TAXCH</name>
<dbReference type="OMA" id="DNICERD"/>
<dbReference type="Proteomes" id="UP000824469">
    <property type="component" value="Unassembled WGS sequence"/>
</dbReference>
<accession>A0AA38G0R0</accession>
<feature type="repeat" description="PPR" evidence="2">
    <location>
        <begin position="40"/>
        <end position="70"/>
    </location>
</feature>
<organism evidence="4 5">
    <name type="scientific">Taxus chinensis</name>
    <name type="common">Chinese yew</name>
    <name type="synonym">Taxus wallichiana var. chinensis</name>
    <dbReference type="NCBI Taxonomy" id="29808"/>
    <lineage>
        <taxon>Eukaryota</taxon>
        <taxon>Viridiplantae</taxon>
        <taxon>Streptophyta</taxon>
        <taxon>Embryophyta</taxon>
        <taxon>Tracheophyta</taxon>
        <taxon>Spermatophyta</taxon>
        <taxon>Pinopsida</taxon>
        <taxon>Pinidae</taxon>
        <taxon>Conifers II</taxon>
        <taxon>Cupressales</taxon>
        <taxon>Taxaceae</taxon>
        <taxon>Taxus</taxon>
    </lineage>
</organism>
<dbReference type="InterPro" id="IPR002885">
    <property type="entry name" value="PPR_rpt"/>
</dbReference>
<dbReference type="AlphaFoldDB" id="A0AA38G0R0"/>
<evidence type="ECO:0000313" key="5">
    <source>
        <dbReference type="Proteomes" id="UP000824469"/>
    </source>
</evidence>
<dbReference type="FunFam" id="1.25.40.10:FF:000309">
    <property type="entry name" value="Pentatricopeptide repeat-containing protein, chloroplastic"/>
    <property type="match status" value="1"/>
</dbReference>
<feature type="repeat" description="PPR" evidence="2">
    <location>
        <begin position="9"/>
        <end position="39"/>
    </location>
</feature>
<dbReference type="Pfam" id="PF20431">
    <property type="entry name" value="E_motif"/>
    <property type="match status" value="1"/>
</dbReference>
<dbReference type="GO" id="GO:0003723">
    <property type="term" value="F:RNA binding"/>
    <property type="evidence" value="ECO:0007669"/>
    <property type="project" value="InterPro"/>
</dbReference>
<dbReference type="PROSITE" id="PS51375">
    <property type="entry name" value="PPR"/>
    <property type="match status" value="5"/>
</dbReference>
<dbReference type="EMBL" id="JAHRHJ020000006">
    <property type="protein sequence ID" value="KAH9312898.1"/>
    <property type="molecule type" value="Genomic_DNA"/>
</dbReference>
<evidence type="ECO:0000259" key="3">
    <source>
        <dbReference type="Pfam" id="PF14432"/>
    </source>
</evidence>
<dbReference type="GO" id="GO:0008270">
    <property type="term" value="F:zinc ion binding"/>
    <property type="evidence" value="ECO:0007669"/>
    <property type="project" value="InterPro"/>
</dbReference>